<reference evidence="2 3" key="1">
    <citation type="submission" date="2008-12" db="EMBL/GenBank/DDBJ databases">
        <authorList>
            <person name="Fulton L."/>
            <person name="Clifton S."/>
            <person name="Fulton B."/>
            <person name="Xu J."/>
            <person name="Minx P."/>
            <person name="Pepin K.H."/>
            <person name="Johnson M."/>
            <person name="Bhonagiri V."/>
            <person name="Nash W.E."/>
            <person name="Mardis E.R."/>
            <person name="Wilson R.K."/>
        </authorList>
    </citation>
    <scope>NUCLEOTIDE SEQUENCE [LARGE SCALE GENOMIC DNA]</scope>
    <source>
        <strain evidence="2 3">DSM 14838</strain>
    </source>
</reference>
<evidence type="ECO:0000313" key="2">
    <source>
        <dbReference type="EMBL" id="EEF89119.1"/>
    </source>
</evidence>
<comment type="caution">
    <text evidence="2">The sequence shown here is derived from an EMBL/GenBank/DDBJ whole genome shotgun (WGS) entry which is preliminary data.</text>
</comment>
<dbReference type="PROSITE" id="PS51257">
    <property type="entry name" value="PROKAR_LIPOPROTEIN"/>
    <property type="match status" value="1"/>
</dbReference>
<keyword evidence="1" id="KW-1133">Transmembrane helix</keyword>
<gene>
    <name evidence="2" type="ORF">BACCELL_03276</name>
</gene>
<proteinExistence type="predicted"/>
<dbReference type="AlphaFoldDB" id="E2NG54"/>
<feature type="transmembrane region" description="Helical" evidence="1">
    <location>
        <begin position="12"/>
        <end position="37"/>
    </location>
</feature>
<organism evidence="2 3">
    <name type="scientific">Bacteroides cellulosilyticus DSM 14838</name>
    <dbReference type="NCBI Taxonomy" id="537012"/>
    <lineage>
        <taxon>Bacteria</taxon>
        <taxon>Pseudomonadati</taxon>
        <taxon>Bacteroidota</taxon>
        <taxon>Bacteroidia</taxon>
        <taxon>Bacteroidales</taxon>
        <taxon>Bacteroidaceae</taxon>
        <taxon>Bacteroides</taxon>
    </lineage>
</organism>
<accession>E2NG54</accession>
<sequence length="42" mass="4769">MIQRYDIEKAMSSVSLIISGLHICFLASCILFLPLYITFTLC</sequence>
<dbReference type="HOGENOM" id="CLU_3246953_0_0_10"/>
<evidence type="ECO:0000313" key="3">
    <source>
        <dbReference type="Proteomes" id="UP000003711"/>
    </source>
</evidence>
<dbReference type="Proteomes" id="UP000003711">
    <property type="component" value="Unassembled WGS sequence"/>
</dbReference>
<reference evidence="2 3" key="2">
    <citation type="submission" date="2009-01" db="EMBL/GenBank/DDBJ databases">
        <title>Draft genome sequence of Bacteroides cellulosilyticus (DSM 14838).</title>
        <authorList>
            <person name="Sudarsanam P."/>
            <person name="Ley R."/>
            <person name="Guruge J."/>
            <person name="Turnbaugh P.J."/>
            <person name="Mahowald M."/>
            <person name="Liep D."/>
            <person name="Gordon J."/>
        </authorList>
    </citation>
    <scope>NUCLEOTIDE SEQUENCE [LARGE SCALE GENOMIC DNA]</scope>
    <source>
        <strain evidence="2 3">DSM 14838</strain>
    </source>
</reference>
<evidence type="ECO:0000256" key="1">
    <source>
        <dbReference type="SAM" id="Phobius"/>
    </source>
</evidence>
<protein>
    <submittedName>
        <fullName evidence="2">Uncharacterized protein</fullName>
    </submittedName>
</protein>
<keyword evidence="1" id="KW-0472">Membrane</keyword>
<name>E2NG54_9BACE</name>
<keyword evidence="1" id="KW-0812">Transmembrane</keyword>
<dbReference type="EMBL" id="ACCH01000231">
    <property type="protein sequence ID" value="EEF89119.1"/>
    <property type="molecule type" value="Genomic_DNA"/>
</dbReference>